<reference evidence="2" key="1">
    <citation type="submission" date="2019-03" db="EMBL/GenBank/DDBJ databases">
        <title>Snf2 controls pulcherriminic acid biosynthesis and connects pigmentation and antifungal activity of the yeast Metschnikowia pulcherrima.</title>
        <authorList>
            <person name="Gore-Lloyd D."/>
            <person name="Sumann I."/>
            <person name="Brachmann A.O."/>
            <person name="Schneeberger K."/>
            <person name="Ortiz-Merino R.A."/>
            <person name="Moreno-Beltran M."/>
            <person name="Schlaefli M."/>
            <person name="Kirner P."/>
            <person name="Santos Kron A."/>
            <person name="Wolfe K.H."/>
            <person name="Piel J."/>
            <person name="Ahrens C.H."/>
            <person name="Henk D."/>
            <person name="Freimoser F.M."/>
        </authorList>
    </citation>
    <scope>NUCLEOTIDE SEQUENCE [LARGE SCALE GENOMIC DNA]</scope>
    <source>
        <strain evidence="2">APC 1.2</strain>
    </source>
</reference>
<dbReference type="AlphaFoldDB" id="A0A4P6XG21"/>
<dbReference type="GO" id="GO:0003964">
    <property type="term" value="F:RNA-directed DNA polymerase activity"/>
    <property type="evidence" value="ECO:0007669"/>
    <property type="project" value="UniProtKB-KW"/>
</dbReference>
<evidence type="ECO:0000313" key="1">
    <source>
        <dbReference type="EMBL" id="QBM85425.1"/>
    </source>
</evidence>
<keyword evidence="1" id="KW-0695">RNA-directed DNA polymerase</keyword>
<name>A0A4P6XG21_9ASCO</name>
<accession>A0A4P6XG21</accession>
<organism evidence="1 2">
    <name type="scientific">Metschnikowia aff. pulcherrima</name>
    <dbReference type="NCBI Taxonomy" id="2163413"/>
    <lineage>
        <taxon>Eukaryota</taxon>
        <taxon>Fungi</taxon>
        <taxon>Dikarya</taxon>
        <taxon>Ascomycota</taxon>
        <taxon>Saccharomycotina</taxon>
        <taxon>Pichiomycetes</taxon>
        <taxon>Metschnikowiaceae</taxon>
        <taxon>Metschnikowia</taxon>
    </lineage>
</organism>
<keyword evidence="1" id="KW-0548">Nucleotidyltransferase</keyword>
<sequence length="56" mass="6168">MDPLNANGTLVPMQQDVRPTNCRWVFAWKDDGRSKAELVAKGFVQVPGVTKLIPGD</sequence>
<dbReference type="EMBL" id="CP034456">
    <property type="protein sequence ID" value="QBM85425.1"/>
    <property type="molecule type" value="Genomic_DNA"/>
</dbReference>
<proteinExistence type="predicted"/>
<evidence type="ECO:0000313" key="2">
    <source>
        <dbReference type="Proteomes" id="UP000292447"/>
    </source>
</evidence>
<gene>
    <name evidence="1" type="primary">MPUL0A00430</name>
    <name evidence="1" type="ORF">METSCH_A00430</name>
</gene>
<protein>
    <submittedName>
        <fullName evidence="1">Reverse transcriptase RNA-dependent DNA polymerase</fullName>
    </submittedName>
</protein>
<keyword evidence="1" id="KW-0808">Transferase</keyword>
<dbReference type="Proteomes" id="UP000292447">
    <property type="component" value="Chromosome I"/>
</dbReference>
<keyword evidence="2" id="KW-1185">Reference proteome</keyword>